<keyword evidence="7" id="KW-0998">Cell outer membrane</keyword>
<dbReference type="PANTHER" id="PTHR35093:SF3">
    <property type="entry name" value="LONG-CHAIN FATTY ACID TRANSPORT PROTEIN"/>
    <property type="match status" value="1"/>
</dbReference>
<evidence type="ECO:0000256" key="8">
    <source>
        <dbReference type="SAM" id="SignalP"/>
    </source>
</evidence>
<evidence type="ECO:0000256" key="2">
    <source>
        <dbReference type="ARBA" id="ARBA00008163"/>
    </source>
</evidence>
<dbReference type="AlphaFoldDB" id="A0A179CYY2"/>
<name>A0A179CYY2_BIBTR</name>
<keyword evidence="6" id="KW-0472">Membrane</keyword>
<dbReference type="PANTHER" id="PTHR35093">
    <property type="entry name" value="OUTER MEMBRANE PROTEIN NMB0088-RELATED"/>
    <property type="match status" value="1"/>
</dbReference>
<gene>
    <name evidence="9" type="ORF">F480_10420</name>
</gene>
<dbReference type="GO" id="GO:0015483">
    <property type="term" value="F:long-chain fatty acid transporting porin activity"/>
    <property type="evidence" value="ECO:0007669"/>
    <property type="project" value="TreeGrafter"/>
</dbReference>
<dbReference type="SUPFAM" id="SSF56935">
    <property type="entry name" value="Porins"/>
    <property type="match status" value="1"/>
</dbReference>
<dbReference type="GO" id="GO:0009279">
    <property type="term" value="C:cell outer membrane"/>
    <property type="evidence" value="ECO:0007669"/>
    <property type="project" value="UniProtKB-SubCell"/>
</dbReference>
<evidence type="ECO:0000256" key="3">
    <source>
        <dbReference type="ARBA" id="ARBA00022452"/>
    </source>
</evidence>
<dbReference type="InterPro" id="IPR005017">
    <property type="entry name" value="OMPP1/FadL/TodX"/>
</dbReference>
<proteinExistence type="inferred from homology"/>
<evidence type="ECO:0000313" key="9">
    <source>
        <dbReference type="EMBL" id="OAQ14728.1"/>
    </source>
</evidence>
<dbReference type="Pfam" id="PF03349">
    <property type="entry name" value="Toluene_X"/>
    <property type="match status" value="1"/>
</dbReference>
<evidence type="ECO:0000256" key="7">
    <source>
        <dbReference type="ARBA" id="ARBA00023237"/>
    </source>
</evidence>
<comment type="similarity">
    <text evidence="2">Belongs to the OmpP1/FadL family.</text>
</comment>
<evidence type="ECO:0000256" key="6">
    <source>
        <dbReference type="ARBA" id="ARBA00023136"/>
    </source>
</evidence>
<comment type="caution">
    <text evidence="9">The sequence shown here is derived from an EMBL/GenBank/DDBJ whole genome shotgun (WGS) entry which is preliminary data.</text>
</comment>
<reference evidence="9 10" key="1">
    <citation type="submission" date="2014-01" db="EMBL/GenBank/DDBJ databases">
        <authorList>
            <person name="Zuccon D."/>
        </authorList>
    </citation>
    <scope>NUCLEOTIDE SEQUENCE [LARGE SCALE GENOMIC DNA]</scope>
    <source>
        <strain evidence="9 10">Y31</strain>
    </source>
</reference>
<evidence type="ECO:0000256" key="4">
    <source>
        <dbReference type="ARBA" id="ARBA00022692"/>
    </source>
</evidence>
<keyword evidence="3" id="KW-1134">Transmembrane beta strand</keyword>
<keyword evidence="4" id="KW-0812">Transmembrane</keyword>
<dbReference type="Proteomes" id="UP000078358">
    <property type="component" value="Unassembled WGS sequence"/>
</dbReference>
<dbReference type="PATRIC" id="fig|1261658.3.peg.2085"/>
<dbReference type="Gene3D" id="2.40.160.60">
    <property type="entry name" value="Outer membrane protein transport protein (OMPP1/FadL/TodX)"/>
    <property type="match status" value="1"/>
</dbReference>
<feature type="chain" id="PRO_5008100115" evidence="8">
    <location>
        <begin position="23"/>
        <end position="424"/>
    </location>
</feature>
<dbReference type="EMBL" id="JACI01000002">
    <property type="protein sequence ID" value="OAQ14728.1"/>
    <property type="molecule type" value="Genomic_DNA"/>
</dbReference>
<keyword evidence="5 8" id="KW-0732">Signal</keyword>
<dbReference type="RefSeq" id="WP_025289497.1">
    <property type="nucleotide sequence ID" value="NZ_JACI01000002.1"/>
</dbReference>
<evidence type="ECO:0000256" key="5">
    <source>
        <dbReference type="ARBA" id="ARBA00022729"/>
    </source>
</evidence>
<accession>A0A179CYY2</accession>
<organism evidence="9 10">
    <name type="scientific">Bibersteinia trehalosi Y31</name>
    <dbReference type="NCBI Taxonomy" id="1261658"/>
    <lineage>
        <taxon>Bacteria</taxon>
        <taxon>Pseudomonadati</taxon>
        <taxon>Pseudomonadota</taxon>
        <taxon>Gammaproteobacteria</taxon>
        <taxon>Pasteurellales</taxon>
        <taxon>Pasteurellaceae</taxon>
        <taxon>Bibersteinia</taxon>
    </lineage>
</organism>
<evidence type="ECO:0000256" key="1">
    <source>
        <dbReference type="ARBA" id="ARBA00004571"/>
    </source>
</evidence>
<comment type="subcellular location">
    <subcellularLocation>
        <location evidence="1">Cell outer membrane</location>
        <topology evidence="1">Multi-pass membrane protein</topology>
    </subcellularLocation>
</comment>
<evidence type="ECO:0000313" key="10">
    <source>
        <dbReference type="Proteomes" id="UP000078358"/>
    </source>
</evidence>
<feature type="signal peptide" evidence="8">
    <location>
        <begin position="1"/>
        <end position="22"/>
    </location>
</feature>
<sequence length="424" mass="45692">MTKFTKTVFASLVTFTAAGANAAAFQLAEVSTSGLGLAYAGNAAVADNASVVATNPALMTLFKQAQVSAGAIYVNVDSDVEGTTVFGNNSDHKNVIPVATIPTVYFVAPVTDRFVIGGGLNVNYGLKSDFNDQYSAGIFGGNTELTATNYNLSAAYKLGYGLSIGAGANVVHAKAKLNRYAGDVSALYAQYGIQRNTVLSHMKGEEWEFGWNAGLMYEINENNRLGFAYHSPVKIKFNGKYSNQIPSVFTALGGTGGAEIDARLNLELPAFWEISGYHKLTDKFAVQYSYKRTDWSSFKELRATANDVDRFHKEENFSDASRIALGASYDLTNALTLRAGIAFDESASVNAPSISIPDADRTWYAVGATYRFTPDLSIDAAYAHVRGSRVSFTESHRVASSTYSGKYTSKSVANVYGLNLNYNF</sequence>
<protein>
    <submittedName>
        <fullName evidence="9">Membrane protein</fullName>
    </submittedName>
</protein>